<dbReference type="InterPro" id="IPR036940">
    <property type="entry name" value="PI3/4_kinase_cat_sf"/>
</dbReference>
<dbReference type="GO" id="GO:0000407">
    <property type="term" value="C:phagophore assembly site"/>
    <property type="evidence" value="ECO:0007669"/>
    <property type="project" value="TreeGrafter"/>
</dbReference>
<keyword evidence="5 7" id="KW-0067">ATP-binding</keyword>
<evidence type="ECO:0000256" key="2">
    <source>
        <dbReference type="ARBA" id="ARBA00022679"/>
    </source>
</evidence>
<dbReference type="Gene3D" id="1.25.40.70">
    <property type="entry name" value="Phosphatidylinositol 3-kinase, accessory domain (PIK)"/>
    <property type="match status" value="1"/>
</dbReference>
<dbReference type="InterPro" id="IPR016024">
    <property type="entry name" value="ARM-type_fold"/>
</dbReference>
<gene>
    <name evidence="11" type="primary">VPS34</name>
    <name evidence="11" type="ORF">MVES_002860</name>
</gene>
<dbReference type="PANTHER" id="PTHR10048:SF7">
    <property type="entry name" value="PHOSPHATIDYLINOSITOL 3-KINASE CATALYTIC SUBUNIT TYPE 3"/>
    <property type="match status" value="1"/>
</dbReference>
<accession>A0A2N1J9B8</accession>
<dbReference type="SUPFAM" id="SSF49562">
    <property type="entry name" value="C2 domain (Calcium/lipid-binding domain, CaLB)"/>
    <property type="match status" value="1"/>
</dbReference>
<evidence type="ECO:0000256" key="3">
    <source>
        <dbReference type="ARBA" id="ARBA00022741"/>
    </source>
</evidence>
<feature type="domain" description="C2 PI3K-type" evidence="10">
    <location>
        <begin position="35"/>
        <end position="185"/>
    </location>
</feature>
<dbReference type="EMBL" id="KZ454992">
    <property type="protein sequence ID" value="PKI83148.1"/>
    <property type="molecule type" value="Genomic_DNA"/>
</dbReference>
<keyword evidence="4 7" id="KW-0418">Kinase</keyword>
<keyword evidence="12" id="KW-1185">Reference proteome</keyword>
<dbReference type="Pfam" id="PF00792">
    <property type="entry name" value="PI3K_C2"/>
    <property type="match status" value="1"/>
</dbReference>
<evidence type="ECO:0000256" key="1">
    <source>
        <dbReference type="ARBA" id="ARBA00006209"/>
    </source>
</evidence>
<dbReference type="FunFam" id="1.10.1070.11:FF:000002">
    <property type="entry name" value="Phosphatidylinositol 3-kinase catalytic subunit type 3"/>
    <property type="match status" value="1"/>
</dbReference>
<protein>
    <recommendedName>
        <fullName evidence="7">Phosphatidylinositol 3-kinase VPS34</fullName>
        <ecNumber evidence="7">2.7.1.137</ecNumber>
    </recommendedName>
</protein>
<dbReference type="PROSITE" id="PS51547">
    <property type="entry name" value="C2_PI3K"/>
    <property type="match status" value="1"/>
</dbReference>
<dbReference type="InterPro" id="IPR057756">
    <property type="entry name" value="PI3-kinase_type3/VPS34_cat"/>
</dbReference>
<dbReference type="PROSITE" id="PS50290">
    <property type="entry name" value="PI3_4_KINASE_3"/>
    <property type="match status" value="1"/>
</dbReference>
<dbReference type="PROSITE" id="PS00915">
    <property type="entry name" value="PI3_4_KINASE_1"/>
    <property type="match status" value="1"/>
</dbReference>
<organism evidence="11 12">
    <name type="scientific">Malassezia vespertilionis</name>
    <dbReference type="NCBI Taxonomy" id="2020962"/>
    <lineage>
        <taxon>Eukaryota</taxon>
        <taxon>Fungi</taxon>
        <taxon>Dikarya</taxon>
        <taxon>Basidiomycota</taxon>
        <taxon>Ustilaginomycotina</taxon>
        <taxon>Malasseziomycetes</taxon>
        <taxon>Malasseziales</taxon>
        <taxon>Malasseziaceae</taxon>
        <taxon>Malassezia</taxon>
    </lineage>
</organism>
<dbReference type="SUPFAM" id="SSF48371">
    <property type="entry name" value="ARM repeat"/>
    <property type="match status" value="1"/>
</dbReference>
<name>A0A2N1J9B8_9BASI</name>
<dbReference type="InterPro" id="IPR001263">
    <property type="entry name" value="PI3K_accessory_dom"/>
</dbReference>
<evidence type="ECO:0000256" key="4">
    <source>
        <dbReference type="ARBA" id="ARBA00022777"/>
    </source>
</evidence>
<dbReference type="InterPro" id="IPR002420">
    <property type="entry name" value="PI3K-type_C2_dom"/>
</dbReference>
<dbReference type="GO" id="GO:0005777">
    <property type="term" value="C:peroxisome"/>
    <property type="evidence" value="ECO:0007669"/>
    <property type="project" value="TreeGrafter"/>
</dbReference>
<dbReference type="OrthoDB" id="67688at2759"/>
<dbReference type="SUPFAM" id="SSF56112">
    <property type="entry name" value="Protein kinase-like (PK-like)"/>
    <property type="match status" value="1"/>
</dbReference>
<dbReference type="InterPro" id="IPR000403">
    <property type="entry name" value="PI3/4_kinase_cat_dom"/>
</dbReference>
<dbReference type="PROSITE" id="PS00916">
    <property type="entry name" value="PI3_4_KINASE_2"/>
    <property type="match status" value="1"/>
</dbReference>
<proteinExistence type="inferred from homology"/>
<dbReference type="FunFam" id="3.30.1010.10:FF:000002">
    <property type="entry name" value="Phosphatidylinositol 3-kinase catalytic subunit type 3"/>
    <property type="match status" value="1"/>
</dbReference>
<evidence type="ECO:0000259" key="10">
    <source>
        <dbReference type="PROSITE" id="PS51547"/>
    </source>
</evidence>
<dbReference type="Proteomes" id="UP000232875">
    <property type="component" value="Unassembled WGS sequence"/>
</dbReference>
<dbReference type="GO" id="GO:0000045">
    <property type="term" value="P:autophagosome assembly"/>
    <property type="evidence" value="ECO:0007669"/>
    <property type="project" value="TreeGrafter"/>
</dbReference>
<dbReference type="InterPro" id="IPR042236">
    <property type="entry name" value="PI3K_accessory_sf"/>
</dbReference>
<dbReference type="InterPro" id="IPR018936">
    <property type="entry name" value="PI3/4_kinase_CS"/>
</dbReference>
<feature type="domain" description="PIK helical" evidence="9">
    <location>
        <begin position="291"/>
        <end position="498"/>
    </location>
</feature>
<reference evidence="11 12" key="1">
    <citation type="submission" date="2017-10" db="EMBL/GenBank/DDBJ databases">
        <title>A novel species of cold-tolerant Malassezia isolated from bats.</title>
        <authorList>
            <person name="Lorch J.M."/>
            <person name="Palmer J.M."/>
            <person name="Vanderwolf K.J."/>
            <person name="Schmidt K.Z."/>
            <person name="Verant M.L."/>
            <person name="Weller T.J."/>
            <person name="Blehert D.S."/>
        </authorList>
    </citation>
    <scope>NUCLEOTIDE SEQUENCE [LARGE SCALE GENOMIC DNA]</scope>
    <source>
        <strain evidence="11 12">NWHC:44797-103</strain>
    </source>
</reference>
<dbReference type="GO" id="GO:0005768">
    <property type="term" value="C:endosome"/>
    <property type="evidence" value="ECO:0007669"/>
    <property type="project" value="TreeGrafter"/>
</dbReference>
<sequence length="882" mass="99209">MDKDVYSFVAACDVQEDVLDLEGPLPHNSPAEIAANAALRLRGENQGQGTLAPLRVVCQLYADTKPIALPECTQYMPFADGYRCVLHPAYHRWDRWIHIPYAIAALPIDAMLVFTVLDISMPDSQYVVGGTTLPLFGRKGSLRRGKQKMRLWRGVVGDTHVPSATPHELPAGAESVRLEKLKKKHARHSIPSVDWLDAIAQHTMEQIHTAAVACSSDLVLNVEVPAYELPVVFAEPEAQVASSLALAQRAATVQTVQPSLFTVYDPEALGENLVEAKHRRLVRSQRSNVLDRDQKPTASIRDELNGILLYSPTRVLTSAEMDVIWSFRFYLARHSKGLTKFLKSVVWTDAYEARQATEVLLPMWAEPDLADALELLGPVFLDLRVRAYAVRLLARADDEELELYLLQLVQALKFDETAWKLTSMDTPQRMLRSLRHSAQDMHDTALDADKLRLSKLLCARSAANPVLGTMFYWYVKVETDDARHGELYTRVLHDLQACLQASNPSLAQQLVRQGHFVSTLAQYCQELRRSKEARPKKIERLRALLQDKKSGLATFVPPLPLPLDPMVHVSCTIAANSTIFKSNQFPLRIEFCAEESEFVCEAGAKRGSDTKSSGTYTIICKNGDDLRQDQLVIQLFTLMDRLMRHENLDLRITPYHVLATGVNHGMVQYIPSMPIATIMAEYGGSLLEYMRVHHPDPRNAASFYVQPSVLDTFVRSCGTFSRMLTVAGYCVITYLLGVGDRHLDNLLVAPDGHFFHVDFGYILGRDPKPFPPPVKVCKEMVDGMGGTSSVYYKRFKQLCHTAFACLRRNANLILNLVSLMVDANIPDIRVEPDKAVLKVQEKFMLDMSEENAVAHFEALLNETSYLSTMFDRLHNMAQYFRQ</sequence>
<evidence type="ECO:0000313" key="11">
    <source>
        <dbReference type="EMBL" id="PKI83148.1"/>
    </source>
</evidence>
<dbReference type="Pfam" id="PF00613">
    <property type="entry name" value="PI3Ka"/>
    <property type="match status" value="1"/>
</dbReference>
<dbReference type="Gene3D" id="1.10.1070.11">
    <property type="entry name" value="Phosphatidylinositol 3-/4-kinase, catalytic domain"/>
    <property type="match status" value="1"/>
</dbReference>
<dbReference type="Gene3D" id="3.30.1010.10">
    <property type="entry name" value="Phosphatidylinositol 3-kinase Catalytic Subunit, Chain A, domain 4"/>
    <property type="match status" value="1"/>
</dbReference>
<dbReference type="GO" id="GO:0034271">
    <property type="term" value="C:phosphatidylinositol 3-kinase complex, class III, type I"/>
    <property type="evidence" value="ECO:0007669"/>
    <property type="project" value="TreeGrafter"/>
</dbReference>
<dbReference type="CDD" id="cd00896">
    <property type="entry name" value="PI3Kc_III"/>
    <property type="match status" value="1"/>
</dbReference>
<dbReference type="InterPro" id="IPR015433">
    <property type="entry name" value="PI3/4_kinase"/>
</dbReference>
<dbReference type="CDD" id="cd08397">
    <property type="entry name" value="C2_PI3K_class_III"/>
    <property type="match status" value="1"/>
</dbReference>
<dbReference type="GO" id="GO:0005524">
    <property type="term" value="F:ATP binding"/>
    <property type="evidence" value="ECO:0007669"/>
    <property type="project" value="UniProtKB-UniRule"/>
</dbReference>
<dbReference type="STRING" id="2020962.A0A2N1J9B8"/>
<comment type="catalytic activity">
    <reaction evidence="6">
        <text>a 1,2-diacyl-sn-glycero-3-phospho-(1D-myo-inositol) + ATP = a 1,2-diacyl-sn-glycero-3-phospho-(1D-myo-inositol-3-phosphate) + ADP + H(+)</text>
        <dbReference type="Rhea" id="RHEA:12709"/>
        <dbReference type="ChEBI" id="CHEBI:15378"/>
        <dbReference type="ChEBI" id="CHEBI:30616"/>
        <dbReference type="ChEBI" id="CHEBI:57880"/>
        <dbReference type="ChEBI" id="CHEBI:58088"/>
        <dbReference type="ChEBI" id="CHEBI:456216"/>
        <dbReference type="EC" id="2.7.1.137"/>
    </reaction>
    <physiologicalReaction direction="left-to-right" evidence="6">
        <dbReference type="Rhea" id="RHEA:12710"/>
    </physiologicalReaction>
</comment>
<dbReference type="AlphaFoldDB" id="A0A2N1J9B8"/>
<dbReference type="SMART" id="SM00142">
    <property type="entry name" value="PI3K_C2"/>
    <property type="match status" value="1"/>
</dbReference>
<keyword evidence="3 7" id="KW-0547">Nucleotide-binding</keyword>
<dbReference type="Gene3D" id="2.60.40.150">
    <property type="entry name" value="C2 domain"/>
    <property type="match status" value="1"/>
</dbReference>
<evidence type="ECO:0000256" key="5">
    <source>
        <dbReference type="ARBA" id="ARBA00022840"/>
    </source>
</evidence>
<dbReference type="PROSITE" id="PS51545">
    <property type="entry name" value="PIK_HELICAL"/>
    <property type="match status" value="1"/>
</dbReference>
<dbReference type="InterPro" id="IPR035892">
    <property type="entry name" value="C2_domain_sf"/>
</dbReference>
<dbReference type="GO" id="GO:0048015">
    <property type="term" value="P:phosphatidylinositol-mediated signaling"/>
    <property type="evidence" value="ECO:0007669"/>
    <property type="project" value="TreeGrafter"/>
</dbReference>
<feature type="domain" description="PI3K/PI4K catalytic" evidence="8">
    <location>
        <begin position="573"/>
        <end position="868"/>
    </location>
</feature>
<evidence type="ECO:0000259" key="8">
    <source>
        <dbReference type="PROSITE" id="PS50290"/>
    </source>
</evidence>
<dbReference type="SMART" id="SM00145">
    <property type="entry name" value="PI3Ka"/>
    <property type="match status" value="1"/>
</dbReference>
<dbReference type="GO" id="GO:0006897">
    <property type="term" value="P:endocytosis"/>
    <property type="evidence" value="ECO:0007669"/>
    <property type="project" value="TreeGrafter"/>
</dbReference>
<comment type="similarity">
    <text evidence="1">Belongs to the PI3/PI4-kinase family. Type III PI4K subfamily.</text>
</comment>
<dbReference type="EC" id="2.7.1.137" evidence="7"/>
<evidence type="ECO:0000256" key="7">
    <source>
        <dbReference type="PIRNR" id="PIRNR000587"/>
    </source>
</evidence>
<dbReference type="SMART" id="SM00146">
    <property type="entry name" value="PI3Kc"/>
    <property type="match status" value="1"/>
</dbReference>
<dbReference type="PANTHER" id="PTHR10048">
    <property type="entry name" value="PHOSPHATIDYLINOSITOL KINASE"/>
    <property type="match status" value="1"/>
</dbReference>
<dbReference type="InterPro" id="IPR011009">
    <property type="entry name" value="Kinase-like_dom_sf"/>
</dbReference>
<dbReference type="InterPro" id="IPR008290">
    <property type="entry name" value="PI3K_Vps34"/>
</dbReference>
<dbReference type="PIRSF" id="PIRSF000587">
    <property type="entry name" value="PI3K_Vps34"/>
    <property type="match status" value="1"/>
</dbReference>
<evidence type="ECO:0000256" key="6">
    <source>
        <dbReference type="ARBA" id="ARBA00023985"/>
    </source>
</evidence>
<evidence type="ECO:0000313" key="12">
    <source>
        <dbReference type="Proteomes" id="UP000232875"/>
    </source>
</evidence>
<evidence type="ECO:0000259" key="9">
    <source>
        <dbReference type="PROSITE" id="PS51545"/>
    </source>
</evidence>
<dbReference type="GO" id="GO:0034272">
    <property type="term" value="C:phosphatidylinositol 3-kinase complex, class III, type II"/>
    <property type="evidence" value="ECO:0007669"/>
    <property type="project" value="TreeGrafter"/>
</dbReference>
<dbReference type="Pfam" id="PF00454">
    <property type="entry name" value="PI3_PI4_kinase"/>
    <property type="match status" value="1"/>
</dbReference>
<keyword evidence="2 7" id="KW-0808">Transferase</keyword>
<dbReference type="GO" id="GO:0016303">
    <property type="term" value="F:1-phosphatidylinositol-3-kinase activity"/>
    <property type="evidence" value="ECO:0007669"/>
    <property type="project" value="UniProtKB-UniRule"/>
</dbReference>